<dbReference type="GO" id="GO:0008270">
    <property type="term" value="F:zinc ion binding"/>
    <property type="evidence" value="ECO:0007669"/>
    <property type="project" value="InterPro"/>
</dbReference>
<dbReference type="InterPro" id="IPR017947">
    <property type="entry name" value="AryldialkylPase_Zn-BS"/>
</dbReference>
<comment type="caution">
    <text evidence="5">The sequence shown here is derived from an EMBL/GenBank/DDBJ whole genome shotgun (WGS) entry which is preliminary data.</text>
</comment>
<name>A0A936YUS4_9HYPH</name>
<dbReference type="GO" id="GO:0016788">
    <property type="term" value="F:hydrolase activity, acting on ester bonds"/>
    <property type="evidence" value="ECO:0007669"/>
    <property type="project" value="InterPro"/>
</dbReference>
<feature type="binding site" evidence="3">
    <location>
        <position position="297"/>
    </location>
    <ligand>
        <name>a divalent metal cation</name>
        <dbReference type="ChEBI" id="CHEBI:60240"/>
        <label>1</label>
    </ligand>
</feature>
<evidence type="ECO:0000256" key="4">
    <source>
        <dbReference type="PROSITE-ProRule" id="PRU00679"/>
    </source>
</evidence>
<feature type="binding site" evidence="3">
    <location>
        <position position="26"/>
    </location>
    <ligand>
        <name>a divalent metal cation</name>
        <dbReference type="ChEBI" id="CHEBI:60240"/>
        <label>1</label>
    </ligand>
</feature>
<dbReference type="EMBL" id="JAEQNC010000008">
    <property type="protein sequence ID" value="MBL0373407.1"/>
    <property type="molecule type" value="Genomic_DNA"/>
</dbReference>
<dbReference type="InterPro" id="IPR001559">
    <property type="entry name" value="Phosphotriesterase"/>
</dbReference>
<dbReference type="InterPro" id="IPR032466">
    <property type="entry name" value="Metal_Hydrolase"/>
</dbReference>
<feature type="binding site" evidence="3">
    <location>
        <position position="164"/>
    </location>
    <ligand>
        <name>a divalent metal cation</name>
        <dbReference type="ChEBI" id="CHEBI:60240"/>
        <label>1</label>
    </ligand>
</feature>
<organism evidence="5 6">
    <name type="scientific">Rhizobium setariae</name>
    <dbReference type="NCBI Taxonomy" id="2801340"/>
    <lineage>
        <taxon>Bacteria</taxon>
        <taxon>Pseudomonadati</taxon>
        <taxon>Pseudomonadota</taxon>
        <taxon>Alphaproteobacteria</taxon>
        <taxon>Hyphomicrobiales</taxon>
        <taxon>Rhizobiaceae</taxon>
        <taxon>Rhizobium/Agrobacterium group</taxon>
        <taxon>Rhizobium</taxon>
    </lineage>
</organism>
<feature type="binding site" evidence="3">
    <location>
        <position position="24"/>
    </location>
    <ligand>
        <name>a divalent metal cation</name>
        <dbReference type="ChEBI" id="CHEBI:60240"/>
        <label>1</label>
    </ligand>
</feature>
<feature type="binding site" evidence="3">
    <location>
        <position position="164"/>
    </location>
    <ligand>
        <name>a divalent metal cation</name>
        <dbReference type="ChEBI" id="CHEBI:60240"/>
        <label>2</label>
    </ligand>
</feature>
<proteinExistence type="inferred from homology"/>
<dbReference type="PROSITE" id="PS01322">
    <property type="entry name" value="PHOSPHOTRIESTERASE_1"/>
    <property type="match status" value="1"/>
</dbReference>
<dbReference type="Gene3D" id="3.20.20.140">
    <property type="entry name" value="Metal-dependent hydrolases"/>
    <property type="match status" value="1"/>
</dbReference>
<sequence length="355" mass="38331">MCGKCAITVNGLIRPAEMGITLPHEHLLIDFSCRYVAAADEGELSAQQPALADRWRLLRTPAGYKVNLEGTDLDQSAAEALWFKKSGGRTIVDLTGVGLGADASGLKEVADRSGVNVIAATGLYIDASLPDWVREASTEELAQHLVDDIMRGGREGIRRGAIGEIAIETATDLELKCLRAAARAQSRTSAPCFLHVMSGILPSFRPLTDELIAIYLEEGGEIDKLVLCHQDGSGDDLAYQERLLARGLWLEYDTFGSEGVFAFGEAYIQLPTDTQRIAELATLIERGHIGQLLISQDVCYQTGKRNWGGHGLAHILDSLAPRFRAAGIGQDRLTNLMVDNPARLLCFAAENASAG</sequence>
<keyword evidence="6" id="KW-1185">Reference proteome</keyword>
<gene>
    <name evidence="5" type="ORF">JJB09_15325</name>
</gene>
<dbReference type="Pfam" id="PF02126">
    <property type="entry name" value="PTE"/>
    <property type="match status" value="1"/>
</dbReference>
<accession>A0A936YUS4</accession>
<feature type="binding site" evidence="3">
    <location>
        <position position="195"/>
    </location>
    <ligand>
        <name>a divalent metal cation</name>
        <dbReference type="ChEBI" id="CHEBI:60240"/>
        <label>2</label>
    </ligand>
</feature>
<evidence type="ECO:0000313" key="5">
    <source>
        <dbReference type="EMBL" id="MBL0373407.1"/>
    </source>
</evidence>
<keyword evidence="2" id="KW-0378">Hydrolase</keyword>
<dbReference type="Proteomes" id="UP000633219">
    <property type="component" value="Unassembled WGS sequence"/>
</dbReference>
<dbReference type="PANTHER" id="PTHR10819">
    <property type="entry name" value="PHOSPHOTRIESTERASE-RELATED"/>
    <property type="match status" value="1"/>
</dbReference>
<protein>
    <recommendedName>
        <fullName evidence="7">Phosphotriesterase</fullName>
    </recommendedName>
</protein>
<evidence type="ECO:0000256" key="1">
    <source>
        <dbReference type="ARBA" id="ARBA00022723"/>
    </source>
</evidence>
<comment type="cofactor">
    <cofactor evidence="3">
        <name>a divalent metal cation</name>
        <dbReference type="ChEBI" id="CHEBI:60240"/>
    </cofactor>
    <text evidence="3">Binds 2 divalent metal cations per subunit.</text>
</comment>
<evidence type="ECO:0000256" key="3">
    <source>
        <dbReference type="PIRSR" id="PIRSR601559-52"/>
    </source>
</evidence>
<evidence type="ECO:0000313" key="6">
    <source>
        <dbReference type="Proteomes" id="UP000633219"/>
    </source>
</evidence>
<comment type="caution">
    <text evidence="4">Lacks conserved residue(s) required for the propagation of feature annotation.</text>
</comment>
<dbReference type="PROSITE" id="PS51347">
    <property type="entry name" value="PHOSPHOTRIESTERASE_2"/>
    <property type="match status" value="1"/>
</dbReference>
<evidence type="ECO:0000256" key="2">
    <source>
        <dbReference type="ARBA" id="ARBA00022801"/>
    </source>
</evidence>
<dbReference type="SUPFAM" id="SSF51556">
    <property type="entry name" value="Metallo-dependent hydrolases"/>
    <property type="match status" value="1"/>
</dbReference>
<dbReference type="RefSeq" id="WP_201659842.1">
    <property type="nucleotide sequence ID" value="NZ_JAEQNC010000008.1"/>
</dbReference>
<dbReference type="AlphaFoldDB" id="A0A936YUS4"/>
<evidence type="ECO:0008006" key="7">
    <source>
        <dbReference type="Google" id="ProtNLM"/>
    </source>
</evidence>
<feature type="binding site" evidence="3">
    <location>
        <position position="229"/>
    </location>
    <ligand>
        <name>a divalent metal cation</name>
        <dbReference type="ChEBI" id="CHEBI:60240"/>
        <label>2</label>
    </ligand>
</feature>
<keyword evidence="1 3" id="KW-0479">Metal-binding</keyword>
<comment type="similarity">
    <text evidence="4">Belongs to the metallo-dependent hydrolases superfamily. Phosphotriesterase family.</text>
</comment>
<dbReference type="PANTHER" id="PTHR10819:SF3">
    <property type="entry name" value="PHOSPHOTRIESTERASE-RELATED PROTEIN"/>
    <property type="match status" value="1"/>
</dbReference>
<reference evidence="5" key="1">
    <citation type="submission" date="2021-01" db="EMBL/GenBank/DDBJ databases">
        <title>Rhizobium sp. strain KVB221 16S ribosomal RNA gene Genome sequencing and assembly.</title>
        <authorList>
            <person name="Kang M."/>
        </authorList>
    </citation>
    <scope>NUCLEOTIDE SEQUENCE</scope>
    <source>
        <strain evidence="5">KVB221</strain>
    </source>
</reference>